<dbReference type="RefSeq" id="WP_146382311.1">
    <property type="nucleotide sequence ID" value="NZ_VOEJ01000006.1"/>
</dbReference>
<comment type="caution">
    <text evidence="1">The sequence shown here is derived from an EMBL/GenBank/DDBJ whole genome shotgun (WGS) entry which is preliminary data.</text>
</comment>
<accession>A0A563U7J8</accession>
<evidence type="ECO:0000313" key="1">
    <source>
        <dbReference type="EMBL" id="TWR27341.1"/>
    </source>
</evidence>
<dbReference type="Proteomes" id="UP000320042">
    <property type="component" value="Unassembled WGS sequence"/>
</dbReference>
<organism evidence="1 2">
    <name type="scientific">Mucilaginibacter pallidiroseus</name>
    <dbReference type="NCBI Taxonomy" id="2599295"/>
    <lineage>
        <taxon>Bacteria</taxon>
        <taxon>Pseudomonadati</taxon>
        <taxon>Bacteroidota</taxon>
        <taxon>Sphingobacteriia</taxon>
        <taxon>Sphingobacteriales</taxon>
        <taxon>Sphingobacteriaceae</taxon>
        <taxon>Mucilaginibacter</taxon>
    </lineage>
</organism>
<dbReference type="EMBL" id="VOEJ01000006">
    <property type="protein sequence ID" value="TWR27341.1"/>
    <property type="molecule type" value="Genomic_DNA"/>
</dbReference>
<dbReference type="OrthoDB" id="797448at2"/>
<dbReference type="AlphaFoldDB" id="A0A563U7J8"/>
<name>A0A563U7J8_9SPHI</name>
<keyword evidence="2" id="KW-1185">Reference proteome</keyword>
<proteinExistence type="predicted"/>
<gene>
    <name evidence="1" type="ORF">FPZ43_12710</name>
</gene>
<evidence type="ECO:0000313" key="2">
    <source>
        <dbReference type="Proteomes" id="UP000320042"/>
    </source>
</evidence>
<protein>
    <submittedName>
        <fullName evidence="1">Uncharacterized protein</fullName>
    </submittedName>
</protein>
<reference evidence="1 2" key="1">
    <citation type="submission" date="2019-07" db="EMBL/GenBank/DDBJ databases">
        <authorList>
            <person name="Kim J."/>
        </authorList>
    </citation>
    <scope>NUCLEOTIDE SEQUENCE [LARGE SCALE GENOMIC DNA]</scope>
    <source>
        <strain evidence="2">dk17</strain>
    </source>
</reference>
<sequence>MKVAAQNNKPQQPGARLKAFKELAEQASLTFTFPAGFRETVVPNNEDFSFDYGMELPGKEFEIWFQVRSQKENWASYEKNRDDDKAELANPDSLYLGLGNATAIALTGETNFFTRTIPANLTARYNADGGRSYLLNLLDRKVTKRYKYALLVTLQKDHIGTVLAVCFSNEKGPDFFKYVTQASTCLKFKE</sequence>